<sequence>MKHTLKVYKDSKEYPDYMKVRFDKTSIGKSFLFNGHRWAYEHSTFDDSGNYDLLYRFDDEPYPEEKSNSVDELTARDYFAAGAMASIVRRYDGHSFGGGSESPQYKELARDAYFIADAMLKARGE</sequence>
<proteinExistence type="predicted"/>
<dbReference type="EMBL" id="UGHP01000001">
    <property type="protein sequence ID" value="STQ81346.1"/>
    <property type="molecule type" value="Genomic_DNA"/>
</dbReference>
<name>A0A377PLI0_HAFAL</name>
<evidence type="ECO:0000313" key="1">
    <source>
        <dbReference type="EMBL" id="STQ81346.1"/>
    </source>
</evidence>
<evidence type="ECO:0000313" key="2">
    <source>
        <dbReference type="Proteomes" id="UP000254821"/>
    </source>
</evidence>
<gene>
    <name evidence="1" type="ORF">NCTC8105_03526</name>
</gene>
<reference evidence="1 2" key="1">
    <citation type="submission" date="2018-06" db="EMBL/GenBank/DDBJ databases">
        <authorList>
            <consortium name="Pathogen Informatics"/>
            <person name="Doyle S."/>
        </authorList>
    </citation>
    <scope>NUCLEOTIDE SEQUENCE [LARGE SCALE GENOMIC DNA]</scope>
    <source>
        <strain evidence="1 2">NCTC8105</strain>
    </source>
</reference>
<organism evidence="1 2">
    <name type="scientific">Hafnia alvei</name>
    <dbReference type="NCBI Taxonomy" id="569"/>
    <lineage>
        <taxon>Bacteria</taxon>
        <taxon>Pseudomonadati</taxon>
        <taxon>Pseudomonadota</taxon>
        <taxon>Gammaproteobacteria</taxon>
        <taxon>Enterobacterales</taxon>
        <taxon>Hafniaceae</taxon>
        <taxon>Hafnia</taxon>
    </lineage>
</organism>
<protein>
    <submittedName>
        <fullName evidence="1">Uncharacterized protein</fullName>
    </submittedName>
</protein>
<dbReference type="AlphaFoldDB" id="A0A377PLI0"/>
<dbReference type="RefSeq" id="WP_043494686.1">
    <property type="nucleotide sequence ID" value="NZ_CAUEKE010000001.1"/>
</dbReference>
<accession>A0A377PLI0</accession>
<dbReference type="Proteomes" id="UP000254821">
    <property type="component" value="Unassembled WGS sequence"/>
</dbReference>